<dbReference type="PANTHER" id="PTHR30097:SF4">
    <property type="entry name" value="SLR6042 PROTEIN"/>
    <property type="match status" value="1"/>
</dbReference>
<dbReference type="Gene3D" id="2.40.420.20">
    <property type="match status" value="1"/>
</dbReference>
<protein>
    <recommendedName>
        <fullName evidence="2">CzcB-like C-terminal circularly permuted SH3-like domain-containing protein</fullName>
    </recommendedName>
</protein>
<feature type="domain" description="CzcB-like C-terminal circularly permuted SH3-like" evidence="2">
    <location>
        <begin position="65"/>
        <end position="123"/>
    </location>
</feature>
<evidence type="ECO:0000313" key="3">
    <source>
        <dbReference type="EMBL" id="KFN51813.1"/>
    </source>
</evidence>
<name>A0A091BGF8_9GAMM</name>
<gene>
    <name evidence="3" type="ORF">N790_13980</name>
</gene>
<accession>A0A091BGF8</accession>
<keyword evidence="1" id="KW-0813">Transport</keyword>
<proteinExistence type="predicted"/>
<dbReference type="PATRIC" id="fig|1384054.3.peg.534"/>
<evidence type="ECO:0000256" key="1">
    <source>
        <dbReference type="ARBA" id="ARBA00022448"/>
    </source>
</evidence>
<dbReference type="RefSeq" id="WP_425388018.1">
    <property type="nucleotide sequence ID" value="NZ_AVCH01000034.1"/>
</dbReference>
<dbReference type="GO" id="GO:0060003">
    <property type="term" value="P:copper ion export"/>
    <property type="evidence" value="ECO:0007669"/>
    <property type="project" value="TreeGrafter"/>
</dbReference>
<evidence type="ECO:0000259" key="2">
    <source>
        <dbReference type="Pfam" id="PF25975"/>
    </source>
</evidence>
<dbReference type="EMBL" id="AVCH01000034">
    <property type="protein sequence ID" value="KFN51813.1"/>
    <property type="molecule type" value="Genomic_DNA"/>
</dbReference>
<evidence type="ECO:0000313" key="4">
    <source>
        <dbReference type="Proteomes" id="UP000029392"/>
    </source>
</evidence>
<comment type="caution">
    <text evidence="3">The sequence shown here is derived from an EMBL/GenBank/DDBJ whole genome shotgun (WGS) entry which is preliminary data.</text>
</comment>
<dbReference type="Pfam" id="PF25975">
    <property type="entry name" value="CzcB_C"/>
    <property type="match status" value="1"/>
</dbReference>
<dbReference type="InterPro" id="IPR058649">
    <property type="entry name" value="CzcB_C"/>
</dbReference>
<dbReference type="InterPro" id="IPR051909">
    <property type="entry name" value="MFP_Cation_Efflux"/>
</dbReference>
<dbReference type="GO" id="GO:0015679">
    <property type="term" value="P:plasma membrane copper ion transport"/>
    <property type="evidence" value="ECO:0007669"/>
    <property type="project" value="TreeGrafter"/>
</dbReference>
<organism evidence="3 4">
    <name type="scientific">Arenimonas malthae CC-JY-1</name>
    <dbReference type="NCBI Taxonomy" id="1384054"/>
    <lineage>
        <taxon>Bacteria</taxon>
        <taxon>Pseudomonadati</taxon>
        <taxon>Pseudomonadota</taxon>
        <taxon>Gammaproteobacteria</taxon>
        <taxon>Lysobacterales</taxon>
        <taxon>Lysobacteraceae</taxon>
        <taxon>Arenimonas</taxon>
    </lineage>
</organism>
<reference evidence="3 4" key="1">
    <citation type="submission" date="2013-09" db="EMBL/GenBank/DDBJ databases">
        <title>Genome sequencing of Arenimonas malthae.</title>
        <authorList>
            <person name="Chen F."/>
            <person name="Wang G."/>
        </authorList>
    </citation>
    <scope>NUCLEOTIDE SEQUENCE [LARGE SCALE GENOMIC DNA]</scope>
    <source>
        <strain evidence="3 4">CC-JY-1</strain>
    </source>
</reference>
<sequence>AGRLAAGMRASTPDGAIGEVVGVGGAIDPMTRSLPVMANLPAGAAVPGALVELGISRRADAGVARVPATAVIAVAGQSSVFARRDGGLEVVPVQVHFRDSQQAWISGLAPNSEVVSRGVLALKAVAETPADDAAGEG</sequence>
<keyword evidence="4" id="KW-1185">Reference proteome</keyword>
<dbReference type="Proteomes" id="UP000029392">
    <property type="component" value="Unassembled WGS sequence"/>
</dbReference>
<dbReference type="AlphaFoldDB" id="A0A091BGF8"/>
<feature type="non-terminal residue" evidence="3">
    <location>
        <position position="1"/>
    </location>
</feature>
<dbReference type="eggNOG" id="COG0845">
    <property type="taxonomic scope" value="Bacteria"/>
</dbReference>
<dbReference type="PANTHER" id="PTHR30097">
    <property type="entry name" value="CATION EFFLUX SYSTEM PROTEIN CUSB"/>
    <property type="match status" value="1"/>
</dbReference>
<dbReference type="GO" id="GO:0030313">
    <property type="term" value="C:cell envelope"/>
    <property type="evidence" value="ECO:0007669"/>
    <property type="project" value="TreeGrafter"/>
</dbReference>